<dbReference type="SUPFAM" id="SSF46689">
    <property type="entry name" value="Homeodomain-like"/>
    <property type="match status" value="1"/>
</dbReference>
<accession>A0ABU4GTA6</accession>
<dbReference type="PRINTS" id="PR00455">
    <property type="entry name" value="HTHTETR"/>
</dbReference>
<dbReference type="PROSITE" id="PS50977">
    <property type="entry name" value="HTH_TETR_2"/>
    <property type="match status" value="1"/>
</dbReference>
<reference evidence="4 5" key="1">
    <citation type="submission" date="2023-10" db="EMBL/GenBank/DDBJ databases">
        <title>A novel Glycoside Hydrolase 43-Like Enzyme from Clostrdium boliviensis is an Endo-xylanase, and a Candidate for Xylooligosaccharides Production from Different Xylan Substrates.</title>
        <authorList>
            <person name="Alvarez M.T."/>
            <person name="Rocabado-Villegas L.R."/>
            <person name="Salas-Veizaga D.M."/>
            <person name="Linares-Pasten J.A."/>
            <person name="Gudmundsdottir E.E."/>
            <person name="Hreggvidsson G.O."/>
            <person name="Adlercreutz P."/>
            <person name="Nordberg Karlsson E."/>
        </authorList>
    </citation>
    <scope>NUCLEOTIDE SEQUENCE [LARGE SCALE GENOMIC DNA]</scope>
    <source>
        <strain evidence="4 5">E-1</strain>
    </source>
</reference>
<evidence type="ECO:0000313" key="4">
    <source>
        <dbReference type="EMBL" id="MDW2800851.1"/>
    </source>
</evidence>
<dbReference type="InterPro" id="IPR050109">
    <property type="entry name" value="HTH-type_TetR-like_transc_reg"/>
</dbReference>
<keyword evidence="5" id="KW-1185">Reference proteome</keyword>
<dbReference type="Gene3D" id="1.10.357.10">
    <property type="entry name" value="Tetracycline Repressor, domain 2"/>
    <property type="match status" value="1"/>
</dbReference>
<keyword evidence="1 2" id="KW-0238">DNA-binding</keyword>
<dbReference type="InterPro" id="IPR001647">
    <property type="entry name" value="HTH_TetR"/>
</dbReference>
<dbReference type="RefSeq" id="WP_318067013.1">
    <property type="nucleotide sequence ID" value="NZ_JAWONS010000329.1"/>
</dbReference>
<dbReference type="PANTHER" id="PTHR30328:SF54">
    <property type="entry name" value="HTH-TYPE TRANSCRIPTIONAL REPRESSOR SCO4008"/>
    <property type="match status" value="1"/>
</dbReference>
<dbReference type="Pfam" id="PF00440">
    <property type="entry name" value="TetR_N"/>
    <property type="match status" value="1"/>
</dbReference>
<gene>
    <name evidence="4" type="ORF">RZO55_25090</name>
</gene>
<dbReference type="Proteomes" id="UP001276854">
    <property type="component" value="Unassembled WGS sequence"/>
</dbReference>
<feature type="DNA-binding region" description="H-T-H motif" evidence="2">
    <location>
        <begin position="29"/>
        <end position="48"/>
    </location>
</feature>
<evidence type="ECO:0000259" key="3">
    <source>
        <dbReference type="PROSITE" id="PS50977"/>
    </source>
</evidence>
<evidence type="ECO:0000256" key="2">
    <source>
        <dbReference type="PROSITE-ProRule" id="PRU00335"/>
    </source>
</evidence>
<evidence type="ECO:0000256" key="1">
    <source>
        <dbReference type="ARBA" id="ARBA00023125"/>
    </source>
</evidence>
<name>A0ABU4GTA6_9CLOT</name>
<dbReference type="InterPro" id="IPR009057">
    <property type="entry name" value="Homeodomain-like_sf"/>
</dbReference>
<feature type="domain" description="HTH tetR-type" evidence="3">
    <location>
        <begin position="6"/>
        <end position="66"/>
    </location>
</feature>
<evidence type="ECO:0000313" key="5">
    <source>
        <dbReference type="Proteomes" id="UP001276854"/>
    </source>
</evidence>
<sequence length="204" mass="23940">MPKDKSDTYNRIIPVAKKEFLSKGFEKASMRAIASDVGMSAAGIYRHFADKEAMFEALLEPLYKEFEIRFKQQRDRAYRFMDNNCLDDMWGENTDLELFMELVYGYFDEFKLLICCSEGTKHADFIHDFVTMEQKETMEFLEAARSQGIHVNEIDPKELHLLLSAYYTAVFEVVVHDFSKEESNHYLDTLQKFFYPGWRAVLGL</sequence>
<organism evidence="4 5">
    <name type="scientific">Clostridium boliviensis</name>
    <dbReference type="NCBI Taxonomy" id="318465"/>
    <lineage>
        <taxon>Bacteria</taxon>
        <taxon>Bacillati</taxon>
        <taxon>Bacillota</taxon>
        <taxon>Clostridia</taxon>
        <taxon>Eubacteriales</taxon>
        <taxon>Clostridiaceae</taxon>
        <taxon>Clostridium</taxon>
    </lineage>
</organism>
<proteinExistence type="predicted"/>
<protein>
    <submittedName>
        <fullName evidence="4">TetR/AcrR family transcriptional regulator</fullName>
    </submittedName>
</protein>
<dbReference type="PANTHER" id="PTHR30328">
    <property type="entry name" value="TRANSCRIPTIONAL REPRESSOR"/>
    <property type="match status" value="1"/>
</dbReference>
<comment type="caution">
    <text evidence="4">The sequence shown here is derived from an EMBL/GenBank/DDBJ whole genome shotgun (WGS) entry which is preliminary data.</text>
</comment>
<dbReference type="EMBL" id="JAWONS010000329">
    <property type="protein sequence ID" value="MDW2800851.1"/>
    <property type="molecule type" value="Genomic_DNA"/>
</dbReference>